<dbReference type="Proteomes" id="UP000000442">
    <property type="component" value="Chromosome"/>
</dbReference>
<dbReference type="InterPro" id="IPR017562">
    <property type="entry name" value="Cyt_c_biogenesis_CcsA"/>
</dbReference>
<feature type="transmembrane region" description="Helical" evidence="6">
    <location>
        <begin position="21"/>
        <end position="43"/>
    </location>
</feature>
<evidence type="ECO:0000259" key="7">
    <source>
        <dbReference type="Pfam" id="PF01578"/>
    </source>
</evidence>
<keyword evidence="3" id="KW-0201">Cytochrome c-type biogenesis</keyword>
<dbReference type="HOGENOM" id="CLU_049710_2_2_7"/>
<evidence type="ECO:0000256" key="2">
    <source>
        <dbReference type="ARBA" id="ARBA00022692"/>
    </source>
</evidence>
<dbReference type="AlphaFoldDB" id="C0QLB4"/>
<keyword evidence="2 6" id="KW-0812">Transmembrane</keyword>
<dbReference type="EMBL" id="CP001087">
    <property type="protein sequence ID" value="ACN14200.1"/>
    <property type="molecule type" value="Genomic_DNA"/>
</dbReference>
<feature type="transmembrane region" description="Helical" evidence="6">
    <location>
        <begin position="55"/>
        <end position="71"/>
    </location>
</feature>
<dbReference type="NCBIfam" id="TIGR03144">
    <property type="entry name" value="cytochr_II_ccsB"/>
    <property type="match status" value="1"/>
</dbReference>
<feature type="transmembrane region" description="Helical" evidence="6">
    <location>
        <begin position="202"/>
        <end position="219"/>
    </location>
</feature>
<dbReference type="PANTHER" id="PTHR30071:SF1">
    <property type="entry name" value="CYTOCHROME B_B6 PROTEIN-RELATED"/>
    <property type="match status" value="1"/>
</dbReference>
<dbReference type="GO" id="GO:0017004">
    <property type="term" value="P:cytochrome complex assembly"/>
    <property type="evidence" value="ECO:0007669"/>
    <property type="project" value="UniProtKB-KW"/>
</dbReference>
<dbReference type="InterPro" id="IPR045062">
    <property type="entry name" value="Cyt_c_biogenesis_CcsA/CcmC"/>
</dbReference>
<feature type="transmembrane region" description="Helical" evidence="6">
    <location>
        <begin position="231"/>
        <end position="250"/>
    </location>
</feature>
<evidence type="ECO:0000256" key="5">
    <source>
        <dbReference type="ARBA" id="ARBA00023136"/>
    </source>
</evidence>
<evidence type="ECO:0000313" key="8">
    <source>
        <dbReference type="EMBL" id="ACN14200.1"/>
    </source>
</evidence>
<dbReference type="InterPro" id="IPR002541">
    <property type="entry name" value="Cyt_c_assembly"/>
</dbReference>
<dbReference type="Pfam" id="PF01578">
    <property type="entry name" value="Cytochrom_C_asm"/>
    <property type="match status" value="1"/>
</dbReference>
<dbReference type="PANTHER" id="PTHR30071">
    <property type="entry name" value="HEME EXPORTER PROTEIN C"/>
    <property type="match status" value="1"/>
</dbReference>
<evidence type="ECO:0000313" key="9">
    <source>
        <dbReference type="Proteomes" id="UP000000442"/>
    </source>
</evidence>
<organism evidence="8 9">
    <name type="scientific">Desulforapulum autotrophicum (strain ATCC 43914 / DSM 3382 / VKM B-1955 / HRM2)</name>
    <name type="common">Desulfobacterium autotrophicum</name>
    <dbReference type="NCBI Taxonomy" id="177437"/>
    <lineage>
        <taxon>Bacteria</taxon>
        <taxon>Pseudomonadati</taxon>
        <taxon>Thermodesulfobacteriota</taxon>
        <taxon>Desulfobacteria</taxon>
        <taxon>Desulfobacterales</taxon>
        <taxon>Desulfobacteraceae</taxon>
        <taxon>Desulforapulum</taxon>
    </lineage>
</organism>
<evidence type="ECO:0000256" key="1">
    <source>
        <dbReference type="ARBA" id="ARBA00004141"/>
    </source>
</evidence>
<feature type="transmembrane region" description="Helical" evidence="6">
    <location>
        <begin position="116"/>
        <end position="138"/>
    </location>
</feature>
<dbReference type="GO" id="GO:0020037">
    <property type="term" value="F:heme binding"/>
    <property type="evidence" value="ECO:0007669"/>
    <property type="project" value="InterPro"/>
</dbReference>
<feature type="transmembrane region" description="Helical" evidence="6">
    <location>
        <begin position="78"/>
        <end position="96"/>
    </location>
</feature>
<keyword evidence="5 6" id="KW-0472">Membrane</keyword>
<feature type="domain" description="Cytochrome c assembly protein" evidence="7">
    <location>
        <begin position="56"/>
        <end position="252"/>
    </location>
</feature>
<sequence>MSATGYILYLFIQKDRFQHTAFGLVCSGALFHVLAIGLATFIMGTLPVYDLHQNLSIAALALALSFIVLRFRFNLKILGIFTTPLVLTMMIAALFSPEVKPEADSILRGFWLISHILLIFTGEAALALACGAALLYLVQERAIKLKRRGFFYKRLPSLDLLDSTSYSCLITGFTMLTMGLIMGLVYAKSVWGRFWDWDPKEIWSAVAWLVYAAILHGRLTSGWQGRRSAIMTIVGFAVLVFTFLGVNLLIGGHHQIFTK</sequence>
<reference evidence="8 9" key="1">
    <citation type="journal article" date="2009" name="Environ. Microbiol.">
        <title>Genome sequence of Desulfobacterium autotrophicum HRM2, a marine sulfate reducer oxidizing organic carbon completely to carbon dioxide.</title>
        <authorList>
            <person name="Strittmatter A.W."/>
            <person name="Liesegang H."/>
            <person name="Rabus R."/>
            <person name="Decker I."/>
            <person name="Amann J."/>
            <person name="Andres S."/>
            <person name="Henne A."/>
            <person name="Fricke W.F."/>
            <person name="Martinez-Arias R."/>
            <person name="Bartels D."/>
            <person name="Goesmann A."/>
            <person name="Krause L."/>
            <person name="Puehler A."/>
            <person name="Klenk H.P."/>
            <person name="Richter M."/>
            <person name="Schuler M."/>
            <person name="Gloeckner F.O."/>
            <person name="Meyerdierks A."/>
            <person name="Gottschalk G."/>
            <person name="Amann R."/>
        </authorList>
    </citation>
    <scope>NUCLEOTIDE SEQUENCE [LARGE SCALE GENOMIC DNA]</scope>
    <source>
        <strain evidence="9">ATCC 43914 / DSM 3382 / HRM2</strain>
    </source>
</reference>
<feature type="transmembrane region" description="Helical" evidence="6">
    <location>
        <begin position="159"/>
        <end position="182"/>
    </location>
</feature>
<proteinExistence type="predicted"/>
<evidence type="ECO:0000256" key="4">
    <source>
        <dbReference type="ARBA" id="ARBA00022989"/>
    </source>
</evidence>
<name>C0QLB4_DESAH</name>
<evidence type="ECO:0000256" key="3">
    <source>
        <dbReference type="ARBA" id="ARBA00022748"/>
    </source>
</evidence>
<evidence type="ECO:0000256" key="6">
    <source>
        <dbReference type="SAM" id="Phobius"/>
    </source>
</evidence>
<dbReference type="eggNOG" id="COG0755">
    <property type="taxonomic scope" value="Bacteria"/>
</dbReference>
<gene>
    <name evidence="8" type="primary">ccmC1</name>
    <name evidence="8" type="ordered locus">HRM2_10880</name>
</gene>
<dbReference type="KEGG" id="dat:HRM2_10880"/>
<comment type="subcellular location">
    <subcellularLocation>
        <location evidence="1">Membrane</location>
        <topology evidence="1">Multi-pass membrane protein</topology>
    </subcellularLocation>
</comment>
<dbReference type="STRING" id="177437.HRM2_10880"/>
<dbReference type="GO" id="GO:0005886">
    <property type="term" value="C:plasma membrane"/>
    <property type="evidence" value="ECO:0007669"/>
    <property type="project" value="TreeGrafter"/>
</dbReference>
<accession>C0QLB4</accession>
<keyword evidence="9" id="KW-1185">Reference proteome</keyword>
<keyword evidence="4 6" id="KW-1133">Transmembrane helix</keyword>
<protein>
    <submittedName>
        <fullName evidence="8">CcmC1</fullName>
    </submittedName>
</protein>